<dbReference type="Proteomes" id="UP000289821">
    <property type="component" value="Unassembled WGS sequence"/>
</dbReference>
<dbReference type="InterPro" id="IPR001763">
    <property type="entry name" value="Rhodanese-like_dom"/>
</dbReference>
<name>A0A4Q0NU44_9FLAO</name>
<protein>
    <submittedName>
        <fullName evidence="2">Rhodanese-related sulfurtransferase</fullName>
    </submittedName>
</protein>
<dbReference type="PROSITE" id="PS50206">
    <property type="entry name" value="RHODANESE_3"/>
    <property type="match status" value="1"/>
</dbReference>
<dbReference type="Gene3D" id="3.40.250.10">
    <property type="entry name" value="Rhodanese-like domain"/>
    <property type="match status" value="1"/>
</dbReference>
<dbReference type="GO" id="GO:0016740">
    <property type="term" value="F:transferase activity"/>
    <property type="evidence" value="ECO:0007669"/>
    <property type="project" value="UniProtKB-KW"/>
</dbReference>
<dbReference type="OrthoDB" id="598065at2"/>
<sequence>MRFALIFILLIPICGFGQKKTIDKLLDVYNTRSVPYISVQELKMQPEAYIILDTRKRAEFNVSHLPNAVWVGEKPDEELFDSILNSKKTVVVYCTVGIRSEDYGEKLNRTNNKQLYNLYGGIFAWKDAGYEVLDLKGKPTEKIHTFSKNWQDYLKTGIAVY</sequence>
<gene>
    <name evidence="2" type="ORF">DSM04_104159</name>
</gene>
<dbReference type="Pfam" id="PF00581">
    <property type="entry name" value="Rhodanese"/>
    <property type="match status" value="1"/>
</dbReference>
<dbReference type="AlphaFoldDB" id="A0A4Q0NU44"/>
<dbReference type="EMBL" id="QOVI01000004">
    <property type="protein sequence ID" value="RXG14053.1"/>
    <property type="molecule type" value="Genomic_DNA"/>
</dbReference>
<dbReference type="CDD" id="cd00158">
    <property type="entry name" value="RHOD"/>
    <property type="match status" value="1"/>
</dbReference>
<reference evidence="2 3" key="1">
    <citation type="submission" date="2018-07" db="EMBL/GenBank/DDBJ databases">
        <title>Leeuwenhoekiella genomics.</title>
        <authorList>
            <person name="Tahon G."/>
            <person name="Willems A."/>
        </authorList>
    </citation>
    <scope>NUCLEOTIDE SEQUENCE [LARGE SCALE GENOMIC DNA]</scope>
    <source>
        <strain evidence="2 3">R-50232</strain>
    </source>
</reference>
<dbReference type="SUPFAM" id="SSF52821">
    <property type="entry name" value="Rhodanese/Cell cycle control phosphatase"/>
    <property type="match status" value="1"/>
</dbReference>
<keyword evidence="3" id="KW-1185">Reference proteome</keyword>
<evidence type="ECO:0000259" key="1">
    <source>
        <dbReference type="PROSITE" id="PS50206"/>
    </source>
</evidence>
<accession>A0A4Q0NU44</accession>
<dbReference type="InterPro" id="IPR036873">
    <property type="entry name" value="Rhodanese-like_dom_sf"/>
</dbReference>
<evidence type="ECO:0000313" key="3">
    <source>
        <dbReference type="Proteomes" id="UP000289821"/>
    </source>
</evidence>
<organism evidence="2 3">
    <name type="scientific">Leeuwenhoekiella aestuarii</name>
    <dbReference type="NCBI Taxonomy" id="2249426"/>
    <lineage>
        <taxon>Bacteria</taxon>
        <taxon>Pseudomonadati</taxon>
        <taxon>Bacteroidota</taxon>
        <taxon>Flavobacteriia</taxon>
        <taxon>Flavobacteriales</taxon>
        <taxon>Flavobacteriaceae</taxon>
        <taxon>Leeuwenhoekiella</taxon>
    </lineage>
</organism>
<comment type="caution">
    <text evidence="2">The sequence shown here is derived from an EMBL/GenBank/DDBJ whole genome shotgun (WGS) entry which is preliminary data.</text>
</comment>
<dbReference type="NCBIfam" id="NF045521">
    <property type="entry name" value="rhoda_near_glyco"/>
    <property type="match status" value="1"/>
</dbReference>
<feature type="domain" description="Rhodanese" evidence="1">
    <location>
        <begin position="45"/>
        <end position="134"/>
    </location>
</feature>
<keyword evidence="2" id="KW-0808">Transferase</keyword>
<dbReference type="SMART" id="SM00450">
    <property type="entry name" value="RHOD"/>
    <property type="match status" value="1"/>
</dbReference>
<evidence type="ECO:0000313" key="2">
    <source>
        <dbReference type="EMBL" id="RXG14053.1"/>
    </source>
</evidence>
<dbReference type="RefSeq" id="WP_128761476.1">
    <property type="nucleotide sequence ID" value="NZ_QOVI01000004.1"/>
</dbReference>
<proteinExistence type="predicted"/>